<dbReference type="SUPFAM" id="SSF46785">
    <property type="entry name" value="Winged helix' DNA-binding domain"/>
    <property type="match status" value="1"/>
</dbReference>
<dbReference type="SMART" id="SM00347">
    <property type="entry name" value="HTH_MARR"/>
    <property type="match status" value="1"/>
</dbReference>
<keyword evidence="2" id="KW-0238">DNA-binding</keyword>
<dbReference type="RefSeq" id="WP_201631288.1">
    <property type="nucleotide sequence ID" value="NZ_JAEQNB010000001.1"/>
</dbReference>
<keyword evidence="6" id="KW-1185">Reference proteome</keyword>
<dbReference type="InterPro" id="IPR036388">
    <property type="entry name" value="WH-like_DNA-bd_sf"/>
</dbReference>
<evidence type="ECO:0000256" key="3">
    <source>
        <dbReference type="ARBA" id="ARBA00023163"/>
    </source>
</evidence>
<sequence length="142" mass="16135">MDASIGFLISQTYRKITQLLTLRLREYDITPEQFSVLFRVCEYDGLNQKELSLRAAKDQPTTARILEALGKKDLIEKQMSPSDRRAFLVFATDKGKALVELTAPIEAQVIADAVQGIDPVHLDLFTQCLSQIRQNVEKHEKE</sequence>
<comment type="caution">
    <text evidence="5">The sequence shown here is derived from an EMBL/GenBank/DDBJ whole genome shotgun (WGS) entry which is preliminary data.</text>
</comment>
<reference evidence="5 6" key="1">
    <citation type="submission" date="2021-01" db="EMBL/GenBank/DDBJ databases">
        <title>Tumebacillus sp. strain ITR2 16S ribosomal RNA gene Genome sequencing and assembly.</title>
        <authorList>
            <person name="Kang M."/>
        </authorList>
    </citation>
    <scope>NUCLEOTIDE SEQUENCE [LARGE SCALE GENOMIC DNA]</scope>
    <source>
        <strain evidence="5 6">ITR2</strain>
    </source>
</reference>
<dbReference type="PROSITE" id="PS50995">
    <property type="entry name" value="HTH_MARR_2"/>
    <property type="match status" value="1"/>
</dbReference>
<feature type="domain" description="HTH marR-type" evidence="4">
    <location>
        <begin position="2"/>
        <end position="134"/>
    </location>
</feature>
<organism evidence="5 6">
    <name type="scientific">Tumebacillus amylolyticus</name>
    <dbReference type="NCBI Taxonomy" id="2801339"/>
    <lineage>
        <taxon>Bacteria</taxon>
        <taxon>Bacillati</taxon>
        <taxon>Bacillota</taxon>
        <taxon>Bacilli</taxon>
        <taxon>Bacillales</taxon>
        <taxon>Alicyclobacillaceae</taxon>
        <taxon>Tumebacillus</taxon>
    </lineage>
</organism>
<dbReference type="Proteomes" id="UP000602284">
    <property type="component" value="Unassembled WGS sequence"/>
</dbReference>
<dbReference type="Gene3D" id="1.10.10.10">
    <property type="entry name" value="Winged helix-like DNA-binding domain superfamily/Winged helix DNA-binding domain"/>
    <property type="match status" value="1"/>
</dbReference>
<dbReference type="PRINTS" id="PR00598">
    <property type="entry name" value="HTHMARR"/>
</dbReference>
<protein>
    <submittedName>
        <fullName evidence="5">MarR family transcriptional regulator</fullName>
    </submittedName>
</protein>
<evidence type="ECO:0000259" key="4">
    <source>
        <dbReference type="PROSITE" id="PS50995"/>
    </source>
</evidence>
<evidence type="ECO:0000313" key="5">
    <source>
        <dbReference type="EMBL" id="MBL0385787.1"/>
    </source>
</evidence>
<dbReference type="InterPro" id="IPR036390">
    <property type="entry name" value="WH_DNA-bd_sf"/>
</dbReference>
<gene>
    <name evidence="5" type="ORF">JJB07_03915</name>
</gene>
<evidence type="ECO:0000256" key="1">
    <source>
        <dbReference type="ARBA" id="ARBA00023015"/>
    </source>
</evidence>
<dbReference type="PANTHER" id="PTHR42756">
    <property type="entry name" value="TRANSCRIPTIONAL REGULATOR, MARR"/>
    <property type="match status" value="1"/>
</dbReference>
<evidence type="ECO:0000313" key="6">
    <source>
        <dbReference type="Proteomes" id="UP000602284"/>
    </source>
</evidence>
<name>A0ABS1J681_9BACL</name>
<dbReference type="Pfam" id="PF01047">
    <property type="entry name" value="MarR"/>
    <property type="match status" value="1"/>
</dbReference>
<dbReference type="InterPro" id="IPR000835">
    <property type="entry name" value="HTH_MarR-typ"/>
</dbReference>
<accession>A0ABS1J681</accession>
<keyword evidence="1" id="KW-0805">Transcription regulation</keyword>
<dbReference type="EMBL" id="JAEQNB010000001">
    <property type="protein sequence ID" value="MBL0385787.1"/>
    <property type="molecule type" value="Genomic_DNA"/>
</dbReference>
<keyword evidence="3" id="KW-0804">Transcription</keyword>
<evidence type="ECO:0000256" key="2">
    <source>
        <dbReference type="ARBA" id="ARBA00023125"/>
    </source>
</evidence>
<dbReference type="PANTHER" id="PTHR42756:SF1">
    <property type="entry name" value="TRANSCRIPTIONAL REPRESSOR OF EMRAB OPERON"/>
    <property type="match status" value="1"/>
</dbReference>
<proteinExistence type="predicted"/>